<dbReference type="Pfam" id="PF01551">
    <property type="entry name" value="Peptidase_M23"/>
    <property type="match status" value="1"/>
</dbReference>
<dbReference type="Proteomes" id="UP001501455">
    <property type="component" value="Unassembled WGS sequence"/>
</dbReference>
<comment type="caution">
    <text evidence="3">The sequence shown here is derived from an EMBL/GenBank/DDBJ whole genome shotgun (WGS) entry which is preliminary data.</text>
</comment>
<reference evidence="4" key="1">
    <citation type="journal article" date="2019" name="Int. J. Syst. Evol. Microbiol.">
        <title>The Global Catalogue of Microorganisms (GCM) 10K type strain sequencing project: providing services to taxonomists for standard genome sequencing and annotation.</title>
        <authorList>
            <consortium name="The Broad Institute Genomics Platform"/>
            <consortium name="The Broad Institute Genome Sequencing Center for Infectious Disease"/>
            <person name="Wu L."/>
            <person name="Ma J."/>
        </authorList>
    </citation>
    <scope>NUCLEOTIDE SEQUENCE [LARGE SCALE GENOMIC DNA]</scope>
    <source>
        <strain evidence="4">JCM 4816</strain>
    </source>
</reference>
<dbReference type="InterPro" id="IPR050570">
    <property type="entry name" value="Cell_wall_metabolism_enzyme"/>
</dbReference>
<dbReference type="CDD" id="cd12797">
    <property type="entry name" value="M23_peptidase"/>
    <property type="match status" value="1"/>
</dbReference>
<protein>
    <recommendedName>
        <fullName evidence="2">M23ase beta-sheet core domain-containing protein</fullName>
    </recommendedName>
</protein>
<gene>
    <name evidence="3" type="ORF">GCM10019016_072010</name>
</gene>
<dbReference type="InterPro" id="IPR016047">
    <property type="entry name" value="M23ase_b-sheet_dom"/>
</dbReference>
<evidence type="ECO:0000256" key="1">
    <source>
        <dbReference type="SAM" id="MobiDB-lite"/>
    </source>
</evidence>
<dbReference type="SUPFAM" id="SSF51261">
    <property type="entry name" value="Duplicated hybrid motif"/>
    <property type="match status" value="1"/>
</dbReference>
<dbReference type="PANTHER" id="PTHR21666">
    <property type="entry name" value="PEPTIDASE-RELATED"/>
    <property type="match status" value="1"/>
</dbReference>
<name>A0ABP6U1C2_9ACTN</name>
<evidence type="ECO:0000259" key="2">
    <source>
        <dbReference type="Pfam" id="PF01551"/>
    </source>
</evidence>
<accession>A0ABP6U1C2</accession>
<sequence>MLTLEDGTEIWYAHQSSISVSVGQKVNTGDVIGRVGSTGNSTGAHLHLEVHPDGSSSGVDPLAWLRDKGLSPLRPRRSLNPGSPDGDPPDVRAAGPVTQER</sequence>
<dbReference type="InterPro" id="IPR011055">
    <property type="entry name" value="Dup_hybrid_motif"/>
</dbReference>
<feature type="region of interest" description="Disordered" evidence="1">
    <location>
        <begin position="34"/>
        <end position="101"/>
    </location>
</feature>
<feature type="domain" description="M23ase beta-sheet core" evidence="2">
    <location>
        <begin position="4"/>
        <end position="55"/>
    </location>
</feature>
<dbReference type="Gene3D" id="2.70.70.10">
    <property type="entry name" value="Glucose Permease (Domain IIA)"/>
    <property type="match status" value="1"/>
</dbReference>
<dbReference type="EMBL" id="BAAAXF010000052">
    <property type="protein sequence ID" value="GAA3500096.1"/>
    <property type="molecule type" value="Genomic_DNA"/>
</dbReference>
<organism evidence="3 4">
    <name type="scientific">Streptomyces prasinosporus</name>
    <dbReference type="NCBI Taxonomy" id="68256"/>
    <lineage>
        <taxon>Bacteria</taxon>
        <taxon>Bacillati</taxon>
        <taxon>Actinomycetota</taxon>
        <taxon>Actinomycetes</taxon>
        <taxon>Kitasatosporales</taxon>
        <taxon>Streptomycetaceae</taxon>
        <taxon>Streptomyces</taxon>
        <taxon>Streptomyces albogriseolus group</taxon>
    </lineage>
</organism>
<evidence type="ECO:0000313" key="3">
    <source>
        <dbReference type="EMBL" id="GAA3500096.1"/>
    </source>
</evidence>
<proteinExistence type="predicted"/>
<keyword evidence="4" id="KW-1185">Reference proteome</keyword>
<dbReference type="PANTHER" id="PTHR21666:SF270">
    <property type="entry name" value="MUREIN HYDROLASE ACTIVATOR ENVC"/>
    <property type="match status" value="1"/>
</dbReference>
<evidence type="ECO:0000313" key="4">
    <source>
        <dbReference type="Proteomes" id="UP001501455"/>
    </source>
</evidence>